<dbReference type="EMBL" id="SLWR01000014">
    <property type="protein sequence ID" value="TCO42295.1"/>
    <property type="molecule type" value="Genomic_DNA"/>
</dbReference>
<proteinExistence type="predicted"/>
<comment type="caution">
    <text evidence="2">The sequence shown here is derived from an EMBL/GenBank/DDBJ whole genome shotgun (WGS) entry which is preliminary data.</text>
</comment>
<feature type="transmembrane region" description="Helical" evidence="1">
    <location>
        <begin position="110"/>
        <end position="135"/>
    </location>
</feature>
<gene>
    <name evidence="2" type="ORF">EV646_114118</name>
</gene>
<feature type="transmembrane region" description="Helical" evidence="1">
    <location>
        <begin position="24"/>
        <end position="45"/>
    </location>
</feature>
<dbReference type="Pfam" id="PF07098">
    <property type="entry name" value="DUF1360"/>
    <property type="match status" value="1"/>
</dbReference>
<name>A0A4R2IHV2_9ACTN</name>
<keyword evidence="1" id="KW-1133">Transmembrane helix</keyword>
<organism evidence="2 3">
    <name type="scientific">Kribbella antiqua</name>
    <dbReference type="NCBI Taxonomy" id="2512217"/>
    <lineage>
        <taxon>Bacteria</taxon>
        <taxon>Bacillati</taxon>
        <taxon>Actinomycetota</taxon>
        <taxon>Actinomycetes</taxon>
        <taxon>Propionibacteriales</taxon>
        <taxon>Kribbellaceae</taxon>
        <taxon>Kribbella</taxon>
    </lineage>
</organism>
<evidence type="ECO:0000313" key="2">
    <source>
        <dbReference type="EMBL" id="TCO42295.1"/>
    </source>
</evidence>
<dbReference type="OrthoDB" id="4722315at2"/>
<dbReference type="RefSeq" id="WP_132155768.1">
    <property type="nucleotide sequence ID" value="NZ_SLWR01000014.1"/>
</dbReference>
<keyword evidence="1" id="KW-0472">Membrane</keyword>
<accession>A0A4R2IHV2</accession>
<dbReference type="Proteomes" id="UP000295573">
    <property type="component" value="Unassembled WGS sequence"/>
</dbReference>
<dbReference type="InterPro" id="IPR010773">
    <property type="entry name" value="Mycophage_PG1_Gp7"/>
</dbReference>
<protein>
    <submittedName>
        <fullName evidence="2">Uncharacterized protein DUF1360</fullName>
    </submittedName>
</protein>
<evidence type="ECO:0000313" key="3">
    <source>
        <dbReference type="Proteomes" id="UP000295573"/>
    </source>
</evidence>
<evidence type="ECO:0000256" key="1">
    <source>
        <dbReference type="SAM" id="Phobius"/>
    </source>
</evidence>
<reference evidence="2 3" key="1">
    <citation type="journal article" date="2015" name="Stand. Genomic Sci.">
        <title>Genomic Encyclopedia of Bacterial and Archaeal Type Strains, Phase III: the genomes of soil and plant-associated and newly described type strains.</title>
        <authorList>
            <person name="Whitman W.B."/>
            <person name="Woyke T."/>
            <person name="Klenk H.P."/>
            <person name="Zhou Y."/>
            <person name="Lilburn T.G."/>
            <person name="Beck B.J."/>
            <person name="De Vos P."/>
            <person name="Vandamme P."/>
            <person name="Eisen J.A."/>
            <person name="Garrity G."/>
            <person name="Hugenholtz P."/>
            <person name="Kyrpides N.C."/>
        </authorList>
    </citation>
    <scope>NUCLEOTIDE SEQUENCE [LARGE SCALE GENOMIC DNA]</scope>
    <source>
        <strain evidence="2 3">VKM Ac-2541</strain>
    </source>
</reference>
<sequence length="168" mass="18002">MVKETVEAEAKEYAQGAERPLKGYVLLMTAFSGLVGVAGVVAALVGTRSRRISPYDLVLVTVGTQKLARLLTKDAVTSPLRVPFARYKDTGGPSEVMEDVRRDGSVRHAVGELITCPFCLAVWVGTGLTLGLLFAPRLTRTIASALTAISGADFLQLIYAHLQQVAEK</sequence>
<keyword evidence="3" id="KW-1185">Reference proteome</keyword>
<dbReference type="AlphaFoldDB" id="A0A4R2IHV2"/>
<keyword evidence="1" id="KW-0812">Transmembrane</keyword>